<feature type="compositionally biased region" description="Low complexity" evidence="1">
    <location>
        <begin position="14"/>
        <end position="28"/>
    </location>
</feature>
<evidence type="ECO:0000256" key="1">
    <source>
        <dbReference type="SAM" id="MobiDB-lite"/>
    </source>
</evidence>
<feature type="compositionally biased region" description="Basic residues" evidence="1">
    <location>
        <begin position="29"/>
        <end position="41"/>
    </location>
</feature>
<dbReference type="AlphaFoldDB" id="A0A8D8F124"/>
<organism evidence="2">
    <name type="scientific">Culex pipiens</name>
    <name type="common">House mosquito</name>
    <dbReference type="NCBI Taxonomy" id="7175"/>
    <lineage>
        <taxon>Eukaryota</taxon>
        <taxon>Metazoa</taxon>
        <taxon>Ecdysozoa</taxon>
        <taxon>Arthropoda</taxon>
        <taxon>Hexapoda</taxon>
        <taxon>Insecta</taxon>
        <taxon>Pterygota</taxon>
        <taxon>Neoptera</taxon>
        <taxon>Endopterygota</taxon>
        <taxon>Diptera</taxon>
        <taxon>Nematocera</taxon>
        <taxon>Culicoidea</taxon>
        <taxon>Culicidae</taxon>
        <taxon>Culicinae</taxon>
        <taxon>Culicini</taxon>
        <taxon>Culex</taxon>
        <taxon>Culex</taxon>
    </lineage>
</organism>
<proteinExistence type="predicted"/>
<protein>
    <submittedName>
        <fullName evidence="2">(northern house mosquito) hypothetical protein</fullName>
    </submittedName>
</protein>
<dbReference type="EMBL" id="HBUE01023656">
    <property type="protein sequence ID" value="CAG6453685.1"/>
    <property type="molecule type" value="Transcribed_RNA"/>
</dbReference>
<dbReference type="EMBL" id="HBUE01023651">
    <property type="protein sequence ID" value="CAG6453672.1"/>
    <property type="molecule type" value="Transcribed_RNA"/>
</dbReference>
<accession>A0A8D8F124</accession>
<dbReference type="EMBL" id="HBUE01023653">
    <property type="protein sequence ID" value="CAG6453678.1"/>
    <property type="molecule type" value="Transcribed_RNA"/>
</dbReference>
<dbReference type="EMBL" id="HBUE01317824">
    <property type="protein sequence ID" value="CAG6586537.1"/>
    <property type="molecule type" value="Transcribed_RNA"/>
</dbReference>
<feature type="compositionally biased region" description="Polar residues" evidence="1">
    <location>
        <begin position="47"/>
        <end position="71"/>
    </location>
</feature>
<feature type="compositionally biased region" description="Polar residues" evidence="1">
    <location>
        <begin position="83"/>
        <end position="100"/>
    </location>
</feature>
<name>A0A8D8F124_CULPI</name>
<reference evidence="2" key="1">
    <citation type="submission" date="2021-05" db="EMBL/GenBank/DDBJ databases">
        <authorList>
            <person name="Alioto T."/>
            <person name="Alioto T."/>
            <person name="Gomez Garrido J."/>
        </authorList>
    </citation>
    <scope>NUCLEOTIDE SEQUENCE</scope>
</reference>
<evidence type="ECO:0000313" key="2">
    <source>
        <dbReference type="EMBL" id="CAG6453675.1"/>
    </source>
</evidence>
<dbReference type="EMBL" id="HBUE01023652">
    <property type="protein sequence ID" value="CAG6453675.1"/>
    <property type="molecule type" value="Transcribed_RNA"/>
</dbReference>
<feature type="region of interest" description="Disordered" evidence="1">
    <location>
        <begin position="14"/>
        <end position="100"/>
    </location>
</feature>
<dbReference type="EMBL" id="HBUE01023655">
    <property type="protein sequence ID" value="CAG6453682.1"/>
    <property type="molecule type" value="Transcribed_RNA"/>
</dbReference>
<sequence>MLASRSVLRFRVSRTLRPSPTVPTSLPRTRTRRTSRVRKRTGAQPRTCRTSSWHPTRSTRTCPPSLATSLRANRCHRRRHPPSASSTSIRRWRSNNPSSS</sequence>
<dbReference type="EMBL" id="HBUE01023657">
    <property type="protein sequence ID" value="CAG6453688.1"/>
    <property type="molecule type" value="Transcribed_RNA"/>
</dbReference>
<dbReference type="EMBL" id="HBUE01211388">
    <property type="protein sequence ID" value="CAG6534589.1"/>
    <property type="molecule type" value="Transcribed_RNA"/>
</dbReference>